<protein>
    <submittedName>
        <fullName evidence="2">Uncharacterized protein</fullName>
    </submittedName>
</protein>
<reference evidence="2" key="2">
    <citation type="journal article" date="2015" name="Data Brief">
        <title>Shoot transcriptome of the giant reed, Arundo donax.</title>
        <authorList>
            <person name="Barrero R.A."/>
            <person name="Guerrero F.D."/>
            <person name="Moolhuijzen P."/>
            <person name="Goolsby J.A."/>
            <person name="Tidwell J."/>
            <person name="Bellgard S.E."/>
            <person name="Bellgard M.I."/>
        </authorList>
    </citation>
    <scope>NUCLEOTIDE SEQUENCE</scope>
    <source>
        <tissue evidence="2">Shoot tissue taken approximately 20 cm above the soil surface</tissue>
    </source>
</reference>
<dbReference type="AlphaFoldDB" id="A0A0A9F4A4"/>
<organism evidence="2">
    <name type="scientific">Arundo donax</name>
    <name type="common">Giant reed</name>
    <name type="synonym">Donax arundinaceus</name>
    <dbReference type="NCBI Taxonomy" id="35708"/>
    <lineage>
        <taxon>Eukaryota</taxon>
        <taxon>Viridiplantae</taxon>
        <taxon>Streptophyta</taxon>
        <taxon>Embryophyta</taxon>
        <taxon>Tracheophyta</taxon>
        <taxon>Spermatophyta</taxon>
        <taxon>Magnoliopsida</taxon>
        <taxon>Liliopsida</taxon>
        <taxon>Poales</taxon>
        <taxon>Poaceae</taxon>
        <taxon>PACMAD clade</taxon>
        <taxon>Arundinoideae</taxon>
        <taxon>Arundineae</taxon>
        <taxon>Arundo</taxon>
    </lineage>
</organism>
<name>A0A0A9F4A4_ARUDO</name>
<proteinExistence type="predicted"/>
<dbReference type="EMBL" id="GBRH01190754">
    <property type="protein sequence ID" value="JAE07142.1"/>
    <property type="molecule type" value="Transcribed_RNA"/>
</dbReference>
<accession>A0A0A9F4A4</accession>
<reference evidence="2" key="1">
    <citation type="submission" date="2014-09" db="EMBL/GenBank/DDBJ databases">
        <authorList>
            <person name="Magalhaes I.L.F."/>
            <person name="Oliveira U."/>
            <person name="Santos F.R."/>
            <person name="Vidigal T.H.D.A."/>
            <person name="Brescovit A.D."/>
            <person name="Santos A.J."/>
        </authorList>
    </citation>
    <scope>NUCLEOTIDE SEQUENCE</scope>
    <source>
        <tissue evidence="2">Shoot tissue taken approximately 20 cm above the soil surface</tissue>
    </source>
</reference>
<sequence length="35" mass="4117">MWHRHRAVLPPQEGREPPEPWPDAAVPKPTAHRLR</sequence>
<evidence type="ECO:0000313" key="2">
    <source>
        <dbReference type="EMBL" id="JAE07142.1"/>
    </source>
</evidence>
<evidence type="ECO:0000256" key="1">
    <source>
        <dbReference type="SAM" id="MobiDB-lite"/>
    </source>
</evidence>
<feature type="region of interest" description="Disordered" evidence="1">
    <location>
        <begin position="1"/>
        <end position="35"/>
    </location>
</feature>